<gene>
    <name evidence="2" type="ORF">CALCODRAFT_493029</name>
</gene>
<dbReference type="InParanoid" id="A0A165I221"/>
<dbReference type="EMBL" id="KV423935">
    <property type="protein sequence ID" value="KZT60034.1"/>
    <property type="molecule type" value="Genomic_DNA"/>
</dbReference>
<name>A0A165I221_9BASI</name>
<dbReference type="Proteomes" id="UP000076842">
    <property type="component" value="Unassembled WGS sequence"/>
</dbReference>
<sequence length="179" mass="16902">MAVINHSYNPLLKRQGGAVCATACGSATDSQLVIQIANCTVTDIDCLCNGVAQVSSGCRDCLYEQVTDLEEFCEDGLSPTGCTGVNCGETGGDSGSDGSGSSAGDAGANTPSSAPGSSGPASTTSAGSGSSAGGSLGSPSPTGAAPGGGAGSGSVLTLDAARAVTVGMIVVVVGGIYLA</sequence>
<accession>A0A165I221</accession>
<reference evidence="2 3" key="1">
    <citation type="journal article" date="2016" name="Mol. Biol. Evol.">
        <title>Comparative Genomics of Early-Diverging Mushroom-Forming Fungi Provides Insights into the Origins of Lignocellulose Decay Capabilities.</title>
        <authorList>
            <person name="Nagy L.G."/>
            <person name="Riley R."/>
            <person name="Tritt A."/>
            <person name="Adam C."/>
            <person name="Daum C."/>
            <person name="Floudas D."/>
            <person name="Sun H."/>
            <person name="Yadav J.S."/>
            <person name="Pangilinan J."/>
            <person name="Larsson K.H."/>
            <person name="Matsuura K."/>
            <person name="Barry K."/>
            <person name="Labutti K."/>
            <person name="Kuo R."/>
            <person name="Ohm R.A."/>
            <person name="Bhattacharya S.S."/>
            <person name="Shirouzu T."/>
            <person name="Yoshinaga Y."/>
            <person name="Martin F.M."/>
            <person name="Grigoriev I.V."/>
            <person name="Hibbett D.S."/>
        </authorList>
    </citation>
    <scope>NUCLEOTIDE SEQUENCE [LARGE SCALE GENOMIC DNA]</scope>
    <source>
        <strain evidence="2 3">HHB12733</strain>
    </source>
</reference>
<protein>
    <submittedName>
        <fullName evidence="2">Uncharacterized protein</fullName>
    </submittedName>
</protein>
<feature type="region of interest" description="Disordered" evidence="1">
    <location>
        <begin position="91"/>
        <end position="152"/>
    </location>
</feature>
<feature type="compositionally biased region" description="Low complexity" evidence="1">
    <location>
        <begin position="99"/>
        <end position="129"/>
    </location>
</feature>
<dbReference type="AlphaFoldDB" id="A0A165I221"/>
<evidence type="ECO:0000256" key="1">
    <source>
        <dbReference type="SAM" id="MobiDB-lite"/>
    </source>
</evidence>
<evidence type="ECO:0000313" key="2">
    <source>
        <dbReference type="EMBL" id="KZT60034.1"/>
    </source>
</evidence>
<keyword evidence="3" id="KW-1185">Reference proteome</keyword>
<proteinExistence type="predicted"/>
<organism evidence="2 3">
    <name type="scientific">Calocera cornea HHB12733</name>
    <dbReference type="NCBI Taxonomy" id="1353952"/>
    <lineage>
        <taxon>Eukaryota</taxon>
        <taxon>Fungi</taxon>
        <taxon>Dikarya</taxon>
        <taxon>Basidiomycota</taxon>
        <taxon>Agaricomycotina</taxon>
        <taxon>Dacrymycetes</taxon>
        <taxon>Dacrymycetales</taxon>
        <taxon>Dacrymycetaceae</taxon>
        <taxon>Calocera</taxon>
    </lineage>
</organism>
<evidence type="ECO:0000313" key="3">
    <source>
        <dbReference type="Proteomes" id="UP000076842"/>
    </source>
</evidence>